<dbReference type="RefSeq" id="WP_413781930.1">
    <property type="nucleotide sequence ID" value="NZ_JAUOZS010000001.1"/>
</dbReference>
<feature type="transmembrane region" description="Helical" evidence="1">
    <location>
        <begin position="394"/>
        <end position="413"/>
    </location>
</feature>
<accession>A0ABU3P360</accession>
<proteinExistence type="predicted"/>
<dbReference type="Pfam" id="PF04286">
    <property type="entry name" value="DUF445"/>
    <property type="match status" value="1"/>
</dbReference>
<dbReference type="PANTHER" id="PTHR38442:SF1">
    <property type="entry name" value="INNER MEMBRANE PROTEIN"/>
    <property type="match status" value="1"/>
</dbReference>
<comment type="caution">
    <text evidence="2">The sequence shown here is derived from an EMBL/GenBank/DDBJ whole genome shotgun (WGS) entry which is preliminary data.</text>
</comment>
<evidence type="ECO:0000256" key="1">
    <source>
        <dbReference type="SAM" id="Phobius"/>
    </source>
</evidence>
<organism evidence="2 3">
    <name type="scientific">Anaeroselena agilis</name>
    <dbReference type="NCBI Taxonomy" id="3063788"/>
    <lineage>
        <taxon>Bacteria</taxon>
        <taxon>Bacillati</taxon>
        <taxon>Bacillota</taxon>
        <taxon>Negativicutes</taxon>
        <taxon>Acetonemataceae</taxon>
        <taxon>Anaeroselena</taxon>
    </lineage>
</organism>
<keyword evidence="1" id="KW-1133">Transmembrane helix</keyword>
<gene>
    <name evidence="2" type="ORF">Q4T40_19785</name>
</gene>
<name>A0ABU3P360_9FIRM</name>
<dbReference type="InterPro" id="IPR007383">
    <property type="entry name" value="DUF445"/>
</dbReference>
<feature type="transmembrane region" description="Helical" evidence="1">
    <location>
        <begin position="37"/>
        <end position="57"/>
    </location>
</feature>
<evidence type="ECO:0000313" key="3">
    <source>
        <dbReference type="Proteomes" id="UP001254848"/>
    </source>
</evidence>
<reference evidence="2 3" key="1">
    <citation type="submission" date="2023-07" db="EMBL/GenBank/DDBJ databases">
        <title>The novel representative of Negativicutes class, Anaeroselena agilis gen. nov. sp. nov.</title>
        <authorList>
            <person name="Prokofeva M.I."/>
            <person name="Elcheninov A.G."/>
            <person name="Klyukina A."/>
            <person name="Kublanov I.V."/>
            <person name="Frolov E.N."/>
            <person name="Podosokorskaya O.A."/>
        </authorList>
    </citation>
    <scope>NUCLEOTIDE SEQUENCE [LARGE SCALE GENOMIC DNA]</scope>
    <source>
        <strain evidence="2 3">4137-cl</strain>
    </source>
</reference>
<dbReference type="PANTHER" id="PTHR38442">
    <property type="entry name" value="INNER MEMBRANE PROTEIN-RELATED"/>
    <property type="match status" value="1"/>
</dbReference>
<sequence length="416" mass="45914">MTATNRNKATVTLGLVSLGFIVSHPFAHTFIGGLLASGFSAALVGGLADWFAVSALFRRPLGIPFRTELIPRNRARITEAIIAMVEDELLTRENIRATVGRYDIAALVVRYLADYDGKARISEFLARISDDAVGQINPDKTGRFLADLIRDNAGQIKLAPLLAQTVEWSVRHGFADRLADFVLGELEALIAQPQVGELLASFIGEARLAYERDLRRRQFAGQFLEGLGFTPAAMAAIAQREGGLLLRSLQDPAHPWREKLRQWALTLAARLKSDSVLQERVEQAKNEWLAGRTDLAERIGGGVAILLKAASGDTGRAAIRRWLTARVDRLVLAFRDDAGQQQALARLLRQALMAFVDTHHFHIGTMVRERLDQYSTTALVDFIESRVGNDLQMIRINGSVVGGLAGMLIFLLTRLW</sequence>
<keyword evidence="3" id="KW-1185">Reference proteome</keyword>
<protein>
    <submittedName>
        <fullName evidence="2">DUF445 domain-containing protein</fullName>
    </submittedName>
</protein>
<keyword evidence="1" id="KW-0812">Transmembrane</keyword>
<evidence type="ECO:0000313" key="2">
    <source>
        <dbReference type="EMBL" id="MDT8903474.1"/>
    </source>
</evidence>
<dbReference type="Proteomes" id="UP001254848">
    <property type="component" value="Unassembled WGS sequence"/>
</dbReference>
<dbReference type="EMBL" id="JAUOZS010000001">
    <property type="protein sequence ID" value="MDT8903474.1"/>
    <property type="molecule type" value="Genomic_DNA"/>
</dbReference>
<keyword evidence="1" id="KW-0472">Membrane</keyword>